<feature type="domain" description="Mammalian cell entry C-terminal" evidence="3">
    <location>
        <begin position="123"/>
        <end position="339"/>
    </location>
</feature>
<dbReference type="Pfam" id="PF02470">
    <property type="entry name" value="MlaD"/>
    <property type="match status" value="1"/>
</dbReference>
<keyword evidence="5" id="KW-1185">Reference proteome</keyword>
<evidence type="ECO:0000259" key="2">
    <source>
        <dbReference type="Pfam" id="PF02470"/>
    </source>
</evidence>
<dbReference type="InterPro" id="IPR052336">
    <property type="entry name" value="MlaD_Phospholipid_Transporter"/>
</dbReference>
<accession>A0ABP4S6E7</accession>
<keyword evidence="1" id="KW-0812">Transmembrane</keyword>
<dbReference type="Proteomes" id="UP001500618">
    <property type="component" value="Unassembled WGS sequence"/>
</dbReference>
<dbReference type="NCBIfam" id="TIGR00996">
    <property type="entry name" value="Mtu_fam_mce"/>
    <property type="match status" value="1"/>
</dbReference>
<organism evidence="4 5">
    <name type="scientific">Fodinicola feengrottensis</name>
    <dbReference type="NCBI Taxonomy" id="435914"/>
    <lineage>
        <taxon>Bacteria</taxon>
        <taxon>Bacillati</taxon>
        <taxon>Actinomycetota</taxon>
        <taxon>Actinomycetes</taxon>
        <taxon>Mycobacteriales</taxon>
        <taxon>Fodinicola</taxon>
    </lineage>
</organism>
<dbReference type="EMBL" id="BAAANY010000007">
    <property type="protein sequence ID" value="GAA1668125.1"/>
    <property type="molecule type" value="Genomic_DNA"/>
</dbReference>
<keyword evidence="1" id="KW-0472">Membrane</keyword>
<dbReference type="RefSeq" id="WP_344308660.1">
    <property type="nucleotide sequence ID" value="NZ_BAAANY010000007.1"/>
</dbReference>
<evidence type="ECO:0000313" key="4">
    <source>
        <dbReference type="EMBL" id="GAA1668125.1"/>
    </source>
</evidence>
<evidence type="ECO:0000256" key="1">
    <source>
        <dbReference type="SAM" id="Phobius"/>
    </source>
</evidence>
<dbReference type="InterPro" id="IPR005693">
    <property type="entry name" value="Mce"/>
</dbReference>
<comment type="caution">
    <text evidence="4">The sequence shown here is derived from an EMBL/GenBank/DDBJ whole genome shotgun (WGS) entry which is preliminary data.</text>
</comment>
<sequence length="437" mass="46236">MSKFGEVLKTRLLGLGFLLLLAILVTLSILQFQHVFTPVVMVTLQTDQAGNQLNTGADVKLRGVIVGDVRTISTNGTGAKIALALQPDSVGLIPANVIAQLLPKTLFGEKYVSLVTQGQPSGDSVRAGQTIFQDRSAYSAELQQVLNELLPLLHTLQPEKLSITLNAVATALNGRGNELGDTLVTLNDYLGQLNGALPALQADIRKLASVSNTYADAAPDILALLKNLTTTANTVVDQKTNLAKLFASTTVTANTTRQLLETNGNQIIQVADSSRPILQLLAEYSPEFPCFLKGLTDTEARAEKIIYDNRIHITVEVVRNQGKYLPGHDEPEYGANSGPNCWGMPNPPVPFPAAQAPSGYDFGIARNPLPLGGTTTDLLTAGADPRGGDMGTAGTTADRQTIDLMLAPVLGVSPSKVPPVATLLFGPMARGAQVSLS</sequence>
<protein>
    <submittedName>
        <fullName evidence="4">MCE family protein</fullName>
    </submittedName>
</protein>
<feature type="transmembrane region" description="Helical" evidence="1">
    <location>
        <begin position="12"/>
        <end position="32"/>
    </location>
</feature>
<dbReference type="Pfam" id="PF11887">
    <property type="entry name" value="Mce4_CUP1"/>
    <property type="match status" value="1"/>
</dbReference>
<dbReference type="PANTHER" id="PTHR33371:SF19">
    <property type="entry name" value="MCE-FAMILY PROTEIN MCE4A"/>
    <property type="match status" value="1"/>
</dbReference>
<dbReference type="InterPro" id="IPR003399">
    <property type="entry name" value="Mce/MlaD"/>
</dbReference>
<gene>
    <name evidence="4" type="ORF">GCM10009765_16790</name>
</gene>
<evidence type="ECO:0000259" key="3">
    <source>
        <dbReference type="Pfam" id="PF11887"/>
    </source>
</evidence>
<name>A0ABP4S6E7_9ACTN</name>
<feature type="domain" description="Mce/MlaD" evidence="2">
    <location>
        <begin position="42"/>
        <end position="115"/>
    </location>
</feature>
<evidence type="ECO:0000313" key="5">
    <source>
        <dbReference type="Proteomes" id="UP001500618"/>
    </source>
</evidence>
<proteinExistence type="predicted"/>
<keyword evidence="1" id="KW-1133">Transmembrane helix</keyword>
<dbReference type="InterPro" id="IPR024516">
    <property type="entry name" value="Mce_C"/>
</dbReference>
<reference evidence="5" key="1">
    <citation type="journal article" date="2019" name="Int. J. Syst. Evol. Microbiol.">
        <title>The Global Catalogue of Microorganisms (GCM) 10K type strain sequencing project: providing services to taxonomists for standard genome sequencing and annotation.</title>
        <authorList>
            <consortium name="The Broad Institute Genomics Platform"/>
            <consortium name="The Broad Institute Genome Sequencing Center for Infectious Disease"/>
            <person name="Wu L."/>
            <person name="Ma J."/>
        </authorList>
    </citation>
    <scope>NUCLEOTIDE SEQUENCE [LARGE SCALE GENOMIC DNA]</scope>
    <source>
        <strain evidence="5">JCM 14718</strain>
    </source>
</reference>
<dbReference type="PANTHER" id="PTHR33371">
    <property type="entry name" value="INTERMEMBRANE PHOSPHOLIPID TRANSPORT SYSTEM BINDING PROTEIN MLAD-RELATED"/>
    <property type="match status" value="1"/>
</dbReference>